<proteinExistence type="predicted"/>
<accession>A0ABS5RBG0</accession>
<dbReference type="EMBL" id="JAHCQH010000022">
    <property type="protein sequence ID" value="MBS9478991.1"/>
    <property type="molecule type" value="Genomic_DNA"/>
</dbReference>
<dbReference type="Proteomes" id="UP001166585">
    <property type="component" value="Unassembled WGS sequence"/>
</dbReference>
<protein>
    <submittedName>
        <fullName evidence="1">Uncharacterized protein</fullName>
    </submittedName>
</protein>
<evidence type="ECO:0000313" key="2">
    <source>
        <dbReference type="Proteomes" id="UP001166585"/>
    </source>
</evidence>
<name>A0ABS5RBG0_9HYPH</name>
<organism evidence="1 2">
    <name type="scientific">Ancylobacter radicis</name>
    <dbReference type="NCBI Taxonomy" id="2836179"/>
    <lineage>
        <taxon>Bacteria</taxon>
        <taxon>Pseudomonadati</taxon>
        <taxon>Pseudomonadota</taxon>
        <taxon>Alphaproteobacteria</taxon>
        <taxon>Hyphomicrobiales</taxon>
        <taxon>Xanthobacteraceae</taxon>
        <taxon>Ancylobacter</taxon>
    </lineage>
</organism>
<reference evidence="1" key="1">
    <citation type="submission" date="2021-05" db="EMBL/GenBank/DDBJ databases">
        <authorList>
            <person name="Sun Q."/>
            <person name="Inoue M."/>
        </authorList>
    </citation>
    <scope>NUCLEOTIDE SEQUENCE</scope>
    <source>
        <strain evidence="1">VKM B-3255</strain>
    </source>
</reference>
<comment type="caution">
    <text evidence="1">The sequence shown here is derived from an EMBL/GenBank/DDBJ whole genome shotgun (WGS) entry which is preliminary data.</text>
</comment>
<evidence type="ECO:0000313" key="1">
    <source>
        <dbReference type="EMBL" id="MBS9478991.1"/>
    </source>
</evidence>
<dbReference type="RefSeq" id="WP_213756966.1">
    <property type="nucleotide sequence ID" value="NZ_JAHCQH010000022.1"/>
</dbReference>
<gene>
    <name evidence="1" type="ORF">KIP89_17930</name>
</gene>
<sequence>MAVGQVSPIDGDALDFRDTKAVRIAARTECPDERAEQLFHGMMDAITTWLRQAR</sequence>
<keyword evidence="2" id="KW-1185">Reference proteome</keyword>